<keyword evidence="2" id="KW-0378">Hydrolase</keyword>
<dbReference type="PANTHER" id="PTHR46243:SF1">
    <property type="entry name" value="BIS(5'-ADENOSYL)-TRIPHOSPHATASE"/>
    <property type="match status" value="1"/>
</dbReference>
<dbReference type="GO" id="GO:0000166">
    <property type="term" value="F:nucleotide binding"/>
    <property type="evidence" value="ECO:0007669"/>
    <property type="project" value="UniProtKB-KW"/>
</dbReference>
<dbReference type="InterPro" id="IPR011146">
    <property type="entry name" value="HIT-like"/>
</dbReference>
<comment type="caution">
    <text evidence="9">The sequence shown here is derived from an EMBL/GenBank/DDBJ whole genome shotgun (WGS) entry which is preliminary data.</text>
</comment>
<reference evidence="9" key="2">
    <citation type="journal article" date="2019" name="IMA Fungus">
        <title>Genome sequencing and comparison of five Tilletia species to identify candidate genes for the detection of regulated species infecting wheat.</title>
        <authorList>
            <person name="Nguyen H.D.T."/>
            <person name="Sultana T."/>
            <person name="Kesanakurti P."/>
            <person name="Hambleton S."/>
        </authorList>
    </citation>
    <scope>NUCLEOTIDE SEQUENCE</scope>
    <source>
        <strain evidence="9">DAOMC 238032</strain>
    </source>
</reference>
<dbReference type="InterPro" id="IPR019808">
    <property type="entry name" value="Histidine_triad_CS"/>
</dbReference>
<feature type="short sequence motif" description="Histidine triad motif" evidence="4 5">
    <location>
        <begin position="106"/>
        <end position="110"/>
    </location>
</feature>
<gene>
    <name evidence="9" type="ORF">A4X03_0g3504</name>
    <name evidence="8" type="ORF">JKIAZH3_G1352</name>
</gene>
<dbReference type="EMBL" id="CAJHJG010001127">
    <property type="protein sequence ID" value="CAD6909211.1"/>
    <property type="molecule type" value="Genomic_DNA"/>
</dbReference>
<dbReference type="PROSITE" id="PS51084">
    <property type="entry name" value="HIT_2"/>
    <property type="match status" value="1"/>
</dbReference>
<dbReference type="Proteomes" id="UP000077671">
    <property type="component" value="Unassembled WGS sequence"/>
</dbReference>
<evidence type="ECO:0000256" key="3">
    <source>
        <dbReference type="PIRSR" id="PIRSR601310-1"/>
    </source>
</evidence>
<feature type="domain" description="HIT" evidence="7">
    <location>
        <begin position="13"/>
        <end position="121"/>
    </location>
</feature>
<evidence type="ECO:0000313" key="8">
    <source>
        <dbReference type="EMBL" id="CAD6909211.1"/>
    </source>
</evidence>
<accession>A0A177V9G3</accession>
<dbReference type="Gene3D" id="3.30.428.10">
    <property type="entry name" value="HIT-like"/>
    <property type="match status" value="1"/>
</dbReference>
<dbReference type="Pfam" id="PF01230">
    <property type="entry name" value="HIT"/>
    <property type="match status" value="1"/>
</dbReference>
<keyword evidence="1" id="KW-0547">Nucleotide-binding</keyword>
<dbReference type="InterPro" id="IPR051884">
    <property type="entry name" value="Bis(5'-adenosyl)-TPase_reg"/>
</dbReference>
<evidence type="ECO:0000259" key="7">
    <source>
        <dbReference type="PROSITE" id="PS51084"/>
    </source>
</evidence>
<dbReference type="PRINTS" id="PR00332">
    <property type="entry name" value="HISTRIAD"/>
</dbReference>
<keyword evidence="11" id="KW-1185">Reference proteome</keyword>
<evidence type="ECO:0000256" key="6">
    <source>
        <dbReference type="SAM" id="MobiDB-lite"/>
    </source>
</evidence>
<dbReference type="SUPFAM" id="SSF54197">
    <property type="entry name" value="HIT-like"/>
    <property type="match status" value="1"/>
</dbReference>
<feature type="region of interest" description="Disordered" evidence="6">
    <location>
        <begin position="143"/>
        <end position="164"/>
    </location>
</feature>
<feature type="active site" description="Tele-AMP-histidine intermediate" evidence="3">
    <location>
        <position position="108"/>
    </location>
</feature>
<evidence type="ECO:0000256" key="5">
    <source>
        <dbReference type="PROSITE-ProRule" id="PRU00464"/>
    </source>
</evidence>
<dbReference type="PANTHER" id="PTHR46243">
    <property type="entry name" value="BIS(5'-ADENOSYL)-TRIPHOSPHATASE"/>
    <property type="match status" value="1"/>
</dbReference>
<dbReference type="FunFam" id="3.30.428.10:FF:000011">
    <property type="entry name" value="Fragile histidine triad"/>
    <property type="match status" value="1"/>
</dbReference>
<dbReference type="GO" id="GO:0016787">
    <property type="term" value="F:hydrolase activity"/>
    <property type="evidence" value="ECO:0007669"/>
    <property type="project" value="UniProtKB-KW"/>
</dbReference>
<reference evidence="9" key="1">
    <citation type="submission" date="2016-04" db="EMBL/GenBank/DDBJ databases">
        <authorList>
            <person name="Nguyen H.D."/>
            <person name="Kesanakurti P."/>
            <person name="Cullis J."/>
            <person name="Levesque C.A."/>
            <person name="Hambleton S."/>
        </authorList>
    </citation>
    <scope>NUCLEOTIDE SEQUENCE</scope>
    <source>
        <strain evidence="9">DAOMC 238032</strain>
    </source>
</reference>
<dbReference type="EMBL" id="LWDD02000407">
    <property type="protein sequence ID" value="KAE8261149.1"/>
    <property type="molecule type" value="Genomic_DNA"/>
</dbReference>
<reference evidence="8" key="3">
    <citation type="submission" date="2020-10" db="EMBL/GenBank/DDBJ databases">
        <authorList>
            <person name="Sedaghatjoo S."/>
        </authorList>
    </citation>
    <scope>NUCLEOTIDE SEQUENCE</scope>
    <source>
        <strain evidence="8">AZH3</strain>
    </source>
</reference>
<dbReference type="InterPro" id="IPR001310">
    <property type="entry name" value="Histidine_triad_HIT"/>
</dbReference>
<dbReference type="PROSITE" id="PS00892">
    <property type="entry name" value="HIT_1"/>
    <property type="match status" value="1"/>
</dbReference>
<protein>
    <recommendedName>
        <fullName evidence="7">HIT domain-containing protein</fullName>
    </recommendedName>
</protein>
<evidence type="ECO:0000313" key="9">
    <source>
        <dbReference type="EMBL" id="KAE8261149.1"/>
    </source>
</evidence>
<evidence type="ECO:0000256" key="2">
    <source>
        <dbReference type="ARBA" id="ARBA00022801"/>
    </source>
</evidence>
<sequence>MTTSSPSPSPNSSRIYFSTFDITPQVFLQTPHAVALVNLKPLVPGHVLVIPPRTSAVRLADLSVEEVRGLFEGVQRVGTLVERAFGARGLTVSVQDGAVAGQSVPHLHVHILPRRTHDFEPNDALYPLLERFGFDLAEVHRARAEGRERSGPDDEERRPRTVEEMRAEADWLAGLLREEGE</sequence>
<dbReference type="InterPro" id="IPR036265">
    <property type="entry name" value="HIT-like_sf"/>
</dbReference>
<dbReference type="AlphaFoldDB" id="A0A177V9G3"/>
<proteinExistence type="predicted"/>
<evidence type="ECO:0000313" key="11">
    <source>
        <dbReference type="Proteomes" id="UP000836402"/>
    </source>
</evidence>
<evidence type="ECO:0000256" key="1">
    <source>
        <dbReference type="ARBA" id="ARBA00022741"/>
    </source>
</evidence>
<evidence type="ECO:0000313" key="10">
    <source>
        <dbReference type="Proteomes" id="UP000077671"/>
    </source>
</evidence>
<evidence type="ECO:0000256" key="4">
    <source>
        <dbReference type="PIRSR" id="PIRSR601310-3"/>
    </source>
</evidence>
<organism evidence="9 10">
    <name type="scientific">Tilletia caries</name>
    <name type="common">wheat bunt fungus</name>
    <dbReference type="NCBI Taxonomy" id="13290"/>
    <lineage>
        <taxon>Eukaryota</taxon>
        <taxon>Fungi</taxon>
        <taxon>Dikarya</taxon>
        <taxon>Basidiomycota</taxon>
        <taxon>Ustilaginomycotina</taxon>
        <taxon>Exobasidiomycetes</taxon>
        <taxon>Tilletiales</taxon>
        <taxon>Tilletiaceae</taxon>
        <taxon>Tilletia</taxon>
    </lineage>
</organism>
<name>A0A177V9G3_9BASI</name>
<dbReference type="Proteomes" id="UP000836402">
    <property type="component" value="Unassembled WGS sequence"/>
</dbReference>